<gene>
    <name evidence="2" type="ORF">WOLCODRAFT_147353</name>
</gene>
<evidence type="ECO:0000256" key="1">
    <source>
        <dbReference type="SAM" id="MobiDB-lite"/>
    </source>
</evidence>
<organism evidence="2 3">
    <name type="scientific">Wolfiporia cocos (strain MD-104)</name>
    <name type="common">Brown rot fungus</name>
    <dbReference type="NCBI Taxonomy" id="742152"/>
    <lineage>
        <taxon>Eukaryota</taxon>
        <taxon>Fungi</taxon>
        <taxon>Dikarya</taxon>
        <taxon>Basidiomycota</taxon>
        <taxon>Agaricomycotina</taxon>
        <taxon>Agaricomycetes</taxon>
        <taxon>Polyporales</taxon>
        <taxon>Phaeolaceae</taxon>
        <taxon>Wolfiporia</taxon>
    </lineage>
</organism>
<reference evidence="2 3" key="1">
    <citation type="journal article" date="2012" name="Science">
        <title>The Paleozoic origin of enzymatic lignin decomposition reconstructed from 31 fungal genomes.</title>
        <authorList>
            <person name="Floudas D."/>
            <person name="Binder M."/>
            <person name="Riley R."/>
            <person name="Barry K."/>
            <person name="Blanchette R.A."/>
            <person name="Henrissat B."/>
            <person name="Martinez A.T."/>
            <person name="Otillar R."/>
            <person name="Spatafora J.W."/>
            <person name="Yadav J.S."/>
            <person name="Aerts A."/>
            <person name="Benoit I."/>
            <person name="Boyd A."/>
            <person name="Carlson A."/>
            <person name="Copeland A."/>
            <person name="Coutinho P.M."/>
            <person name="de Vries R.P."/>
            <person name="Ferreira P."/>
            <person name="Findley K."/>
            <person name="Foster B."/>
            <person name="Gaskell J."/>
            <person name="Glotzer D."/>
            <person name="Gorecki P."/>
            <person name="Heitman J."/>
            <person name="Hesse C."/>
            <person name="Hori C."/>
            <person name="Igarashi K."/>
            <person name="Jurgens J.A."/>
            <person name="Kallen N."/>
            <person name="Kersten P."/>
            <person name="Kohler A."/>
            <person name="Kuees U."/>
            <person name="Kumar T.K.A."/>
            <person name="Kuo A."/>
            <person name="LaButti K."/>
            <person name="Larrondo L.F."/>
            <person name="Lindquist E."/>
            <person name="Ling A."/>
            <person name="Lombard V."/>
            <person name="Lucas S."/>
            <person name="Lundell T."/>
            <person name="Martin R."/>
            <person name="McLaughlin D.J."/>
            <person name="Morgenstern I."/>
            <person name="Morin E."/>
            <person name="Murat C."/>
            <person name="Nagy L.G."/>
            <person name="Nolan M."/>
            <person name="Ohm R.A."/>
            <person name="Patyshakuliyeva A."/>
            <person name="Rokas A."/>
            <person name="Ruiz-Duenas F.J."/>
            <person name="Sabat G."/>
            <person name="Salamov A."/>
            <person name="Samejima M."/>
            <person name="Schmutz J."/>
            <person name="Slot J.C."/>
            <person name="St John F."/>
            <person name="Stenlid J."/>
            <person name="Sun H."/>
            <person name="Sun S."/>
            <person name="Syed K."/>
            <person name="Tsang A."/>
            <person name="Wiebenga A."/>
            <person name="Young D."/>
            <person name="Pisabarro A."/>
            <person name="Eastwood D.C."/>
            <person name="Martin F."/>
            <person name="Cullen D."/>
            <person name="Grigoriev I.V."/>
            <person name="Hibbett D.S."/>
        </authorList>
    </citation>
    <scope>NUCLEOTIDE SEQUENCE [LARGE SCALE GENOMIC DNA]</scope>
    <source>
        <strain evidence="2 3">MD-104</strain>
    </source>
</reference>
<evidence type="ECO:0000313" key="2">
    <source>
        <dbReference type="EMBL" id="PCH33250.1"/>
    </source>
</evidence>
<dbReference type="AlphaFoldDB" id="A0A2H3ITE6"/>
<keyword evidence="3" id="KW-1185">Reference proteome</keyword>
<feature type="compositionally biased region" description="Polar residues" evidence="1">
    <location>
        <begin position="37"/>
        <end position="49"/>
    </location>
</feature>
<evidence type="ECO:0000313" key="3">
    <source>
        <dbReference type="Proteomes" id="UP000218811"/>
    </source>
</evidence>
<accession>A0A2H3ITE6</accession>
<feature type="region of interest" description="Disordered" evidence="1">
    <location>
        <begin position="1"/>
        <end position="80"/>
    </location>
</feature>
<name>A0A2H3ITE6_WOLCO</name>
<proteinExistence type="predicted"/>
<sequence length="127" mass="13982">MAPLDLIPARDAMNGAQIDNHASTSHVEEHPSLDFSAFTSSLQAQNNDESGAPRRRTPPPPPPYSATNATLPPHANANKRRRYRVHVLVTDRSRAAFGPLSEWVKSVLGEICRSSHSEQRRSSATLF</sequence>
<protein>
    <submittedName>
        <fullName evidence="2">Uncharacterized protein</fullName>
    </submittedName>
</protein>
<dbReference type="EMBL" id="KB467831">
    <property type="protein sequence ID" value="PCH33250.1"/>
    <property type="molecule type" value="Genomic_DNA"/>
</dbReference>
<dbReference type="Proteomes" id="UP000218811">
    <property type="component" value="Unassembled WGS sequence"/>
</dbReference>